<dbReference type="Proteomes" id="UP000464402">
    <property type="component" value="Chromosome"/>
</dbReference>
<accession>A0A857F4F7</accession>
<organism evidence="1 2">
    <name type="scientific">Yersinia canariae</name>
    <dbReference type="NCBI Taxonomy" id="2607663"/>
    <lineage>
        <taxon>Bacteria</taxon>
        <taxon>Pseudomonadati</taxon>
        <taxon>Pseudomonadota</taxon>
        <taxon>Gammaproteobacteria</taxon>
        <taxon>Enterobacterales</taxon>
        <taxon>Yersiniaceae</taxon>
        <taxon>Yersinia</taxon>
    </lineage>
</organism>
<gene>
    <name evidence="1" type="ORF">F0T03_17865</name>
</gene>
<protein>
    <recommendedName>
        <fullName evidence="3">Transposase</fullName>
    </recommendedName>
</protein>
<reference evidence="2" key="1">
    <citation type="submission" date="2019-09" db="EMBL/GenBank/DDBJ databases">
        <title>Yersinia canariae sp. nov., isolated from a human yersiniosis case.</title>
        <authorList>
            <person name="Nguyen S.V."/>
            <person name="Greig D."/>
            <person name="Hurley D."/>
            <person name="Cao Y."/>
            <person name="McCabe E."/>
            <person name="Mitchell M."/>
            <person name="Jenkins C."/>
            <person name="Fanning S."/>
        </authorList>
    </citation>
    <scope>NUCLEOTIDE SEQUENCE [LARGE SCALE GENOMIC DNA]</scope>
    <source>
        <strain evidence="2">NCTC 14382</strain>
    </source>
</reference>
<dbReference type="KEGG" id="yca:F0T03_17865"/>
<dbReference type="EMBL" id="CP043727">
    <property type="protein sequence ID" value="QHB33842.1"/>
    <property type="molecule type" value="Genomic_DNA"/>
</dbReference>
<evidence type="ECO:0000313" key="2">
    <source>
        <dbReference type="Proteomes" id="UP000464402"/>
    </source>
</evidence>
<evidence type="ECO:0000313" key="1">
    <source>
        <dbReference type="EMBL" id="QHB33842.1"/>
    </source>
</evidence>
<name>A0A857F4F7_9GAMM</name>
<sequence>MISFRLKKWYEQGYSRKQALSQVAFKYRTISERTHSKWIRKFYKNKSLFIEGVRDVGNDDHSCGVSYRKMFYDKRNRVSVEISLVPQSEKAICSNFVVFISRVASFFNCSYVSVDSKGYRVLGLNVFPDRLCVG</sequence>
<evidence type="ECO:0008006" key="3">
    <source>
        <dbReference type="Google" id="ProtNLM"/>
    </source>
</evidence>
<dbReference type="AlphaFoldDB" id="A0A857F4F7"/>
<dbReference type="RefSeq" id="WP_159679749.1">
    <property type="nucleotide sequence ID" value="NZ_CP043727.1"/>
</dbReference>
<proteinExistence type="predicted"/>
<keyword evidence="2" id="KW-1185">Reference proteome</keyword>